<feature type="chain" id="PRO_5009520420" description="IPT/TIG domain-containing protein" evidence="2">
    <location>
        <begin position="32"/>
        <end position="976"/>
    </location>
</feature>
<feature type="transmembrane region" description="Helical" evidence="1">
    <location>
        <begin position="936"/>
        <end position="957"/>
    </location>
</feature>
<proteinExistence type="predicted"/>
<protein>
    <recommendedName>
        <fullName evidence="5">IPT/TIG domain-containing protein</fullName>
    </recommendedName>
</protein>
<dbReference type="Pfam" id="PF18895">
    <property type="entry name" value="T4SS_pilin"/>
    <property type="match status" value="1"/>
</dbReference>
<evidence type="ECO:0000256" key="1">
    <source>
        <dbReference type="SAM" id="Phobius"/>
    </source>
</evidence>
<keyword evidence="1" id="KW-1133">Transmembrane helix</keyword>
<organism evidence="3 4">
    <name type="scientific">Candidatus Doudnabacteria bacterium RIFCSPHIGHO2_12_FULL_48_16</name>
    <dbReference type="NCBI Taxonomy" id="1817838"/>
    <lineage>
        <taxon>Bacteria</taxon>
        <taxon>Candidatus Doudnaibacteriota</taxon>
    </lineage>
</organism>
<sequence length="976" mass="104658">MITAKKFINLGLAAILVLALGLPQTDSPLLAASPERAPNLSSWSPPQTINGWWPDLSPNGRFITYGNWGESWVTDLQTGQNWDFRDPADIANRAHRCIAGQWIQPDTLTFVCEIEDGQPGFYRYEVKVGEWVPKKTADNPQLVLGNNFVAKDGHWASYKAVTQIVKDNRILDQTRPGGAMALGGDLLVHACSNDNDAICVYRGSGLNKVYTPQTPYFGADVLNGYIAYGGYGPVHGIDPSGKDVDLSAVRGMNESIPQLLSVNGRIWLATEAWNDTDEFMMLRPWGERSVIVVNAHAASFSVVHAGDKFVIAASDARGQLIVTTVSDAAPRVDLCGADCSESPIPRAPHIDSLNLSRATAGQSLVIRGSNLSATVEFYASDGRIDSYGGQVSANGTRTTIVIPADLPADNYTVRIFSAGLTSNGKPLSVTVTEEQIPNGIVCDPLPEDPTMLLMCNANDLNKPQTRGHEPGTDPSKPVVFPADGQGGIGAAYGAKTDSVLIAAGKFVADADRQIVGFLADPKTMAPKGSAFRIDSSGGAGTPKVAYSPDFEKFLVVWEDTRPCGNRCRSQYGRFVSADGTVQGSDFAINQGAAFLNGLAYDSASKKFLVLYEPSGAFLGLKTVSEQGTVSDQIMVIDSYPYQGQAGIAFNSKLNEYWVAFAAVVSGNDTANEDDRIMLVRINAQTLQRVGEPVQLTKTYPGRNRFSGAHIAYSPKSGAAMIIWMERDRDEAVAGTWGRTVYDDGRASDEYPVITLGINPVSEGFASNTVDYNPWTGSFFVASGDWDGNAWITEIADTGFVYNSELAISVSDTTGINWLNKLFAIKAALAAALGSFNITSAITPNGALTLASRNYTSVVGTSFQSVNAPFLALAPPPQSQAASSSVDSKTLQKLINQIYVWSLGIASLLAVLMTILGGYYVMTSAGNAEQATKGKEYIWGAVIGMVLLFGSYLLLRVINPDLVNFPFNIGQLTEPKK</sequence>
<comment type="caution">
    <text evidence="3">The sequence shown here is derived from an EMBL/GenBank/DDBJ whole genome shotgun (WGS) entry which is preliminary data.</text>
</comment>
<feature type="signal peptide" evidence="2">
    <location>
        <begin position="1"/>
        <end position="31"/>
    </location>
</feature>
<accession>A0A1F5PL25</accession>
<evidence type="ECO:0008006" key="5">
    <source>
        <dbReference type="Google" id="ProtNLM"/>
    </source>
</evidence>
<dbReference type="Proteomes" id="UP000177682">
    <property type="component" value="Unassembled WGS sequence"/>
</dbReference>
<evidence type="ECO:0000313" key="4">
    <source>
        <dbReference type="Proteomes" id="UP000177682"/>
    </source>
</evidence>
<keyword evidence="1" id="KW-0472">Membrane</keyword>
<gene>
    <name evidence="3" type="ORF">A3E29_00790</name>
</gene>
<name>A0A1F5PL25_9BACT</name>
<dbReference type="InterPro" id="IPR043993">
    <property type="entry name" value="T4SS_pilin"/>
</dbReference>
<keyword evidence="1" id="KW-0812">Transmembrane</keyword>
<dbReference type="Gene3D" id="2.60.40.10">
    <property type="entry name" value="Immunoglobulins"/>
    <property type="match status" value="1"/>
</dbReference>
<evidence type="ECO:0000313" key="3">
    <source>
        <dbReference type="EMBL" id="OGE90655.1"/>
    </source>
</evidence>
<reference evidence="3 4" key="1">
    <citation type="journal article" date="2016" name="Nat. Commun.">
        <title>Thousands of microbial genomes shed light on interconnected biogeochemical processes in an aquifer system.</title>
        <authorList>
            <person name="Anantharaman K."/>
            <person name="Brown C.T."/>
            <person name="Hug L.A."/>
            <person name="Sharon I."/>
            <person name="Castelle C.J."/>
            <person name="Probst A.J."/>
            <person name="Thomas B.C."/>
            <person name="Singh A."/>
            <person name="Wilkins M.J."/>
            <person name="Karaoz U."/>
            <person name="Brodie E.L."/>
            <person name="Williams K.H."/>
            <person name="Hubbard S.S."/>
            <person name="Banfield J.F."/>
        </authorList>
    </citation>
    <scope>NUCLEOTIDE SEQUENCE [LARGE SCALE GENOMIC DNA]</scope>
</reference>
<dbReference type="AlphaFoldDB" id="A0A1F5PL25"/>
<keyword evidence="2" id="KW-0732">Signal</keyword>
<evidence type="ECO:0000256" key="2">
    <source>
        <dbReference type="SAM" id="SignalP"/>
    </source>
</evidence>
<dbReference type="EMBL" id="MFEY01000004">
    <property type="protein sequence ID" value="OGE90655.1"/>
    <property type="molecule type" value="Genomic_DNA"/>
</dbReference>
<dbReference type="InterPro" id="IPR013783">
    <property type="entry name" value="Ig-like_fold"/>
</dbReference>
<feature type="transmembrane region" description="Helical" evidence="1">
    <location>
        <begin position="897"/>
        <end position="920"/>
    </location>
</feature>